<reference evidence="1" key="1">
    <citation type="submission" date="2023-01" db="EMBL/GenBank/DDBJ databases">
        <authorList>
            <person name="Van Ghelder C."/>
            <person name="Rancurel C."/>
        </authorList>
    </citation>
    <scope>NUCLEOTIDE SEQUENCE</scope>
    <source>
        <strain evidence="1">CNCM I-4278</strain>
    </source>
</reference>
<comment type="caution">
    <text evidence="1">The sequence shown here is derived from an EMBL/GenBank/DDBJ whole genome shotgun (WGS) entry which is preliminary data.</text>
</comment>
<name>A0A9W4XRU5_9PLEO</name>
<keyword evidence="2" id="KW-1185">Reference proteome</keyword>
<dbReference type="EMBL" id="CAOQHR010000012">
    <property type="protein sequence ID" value="CAI6341929.1"/>
    <property type="molecule type" value="Genomic_DNA"/>
</dbReference>
<sequence>MRYVNTYTYTHTHTYIYIYIYIYIDFHRCNTATALRQPQHSIQPAKPPYPQHSSAPLSAMRQVSLTIYPPSIYLCGLNCC</sequence>
<accession>A0A9W4XRU5</accession>
<organism evidence="1 2">
    <name type="scientific">Periconia digitata</name>
    <dbReference type="NCBI Taxonomy" id="1303443"/>
    <lineage>
        <taxon>Eukaryota</taxon>
        <taxon>Fungi</taxon>
        <taxon>Dikarya</taxon>
        <taxon>Ascomycota</taxon>
        <taxon>Pezizomycotina</taxon>
        <taxon>Dothideomycetes</taxon>
        <taxon>Pleosporomycetidae</taxon>
        <taxon>Pleosporales</taxon>
        <taxon>Massarineae</taxon>
        <taxon>Periconiaceae</taxon>
        <taxon>Periconia</taxon>
    </lineage>
</organism>
<gene>
    <name evidence="1" type="ORF">PDIGIT_LOCUS15129</name>
</gene>
<proteinExistence type="predicted"/>
<protein>
    <submittedName>
        <fullName evidence="1">Uncharacterized protein</fullName>
    </submittedName>
</protein>
<evidence type="ECO:0000313" key="2">
    <source>
        <dbReference type="Proteomes" id="UP001152607"/>
    </source>
</evidence>
<dbReference type="Proteomes" id="UP001152607">
    <property type="component" value="Unassembled WGS sequence"/>
</dbReference>
<dbReference type="AlphaFoldDB" id="A0A9W4XRU5"/>
<evidence type="ECO:0000313" key="1">
    <source>
        <dbReference type="EMBL" id="CAI6341929.1"/>
    </source>
</evidence>